<dbReference type="Proteomes" id="UP000239589">
    <property type="component" value="Unassembled WGS sequence"/>
</dbReference>
<dbReference type="RefSeq" id="WP_104387588.1">
    <property type="nucleotide sequence ID" value="NZ_PGEM01000061.1"/>
</dbReference>
<dbReference type="GO" id="GO:0004497">
    <property type="term" value="F:monooxygenase activity"/>
    <property type="evidence" value="ECO:0007669"/>
    <property type="project" value="UniProtKB-KW"/>
</dbReference>
<dbReference type="PANTHER" id="PTHR24305:SF166">
    <property type="entry name" value="CYTOCHROME P450 12A4, MITOCHONDRIAL-RELATED"/>
    <property type="match status" value="1"/>
</dbReference>
<keyword evidence="3 4" id="KW-0479">Metal-binding</keyword>
<evidence type="ECO:0000256" key="3">
    <source>
        <dbReference type="PIRSR" id="PIRSR602401-1"/>
    </source>
</evidence>
<organism evidence="5 6">
    <name type="scientific">Cuspidothrix issatschenkoi CHARLIE-1</name>
    <dbReference type="NCBI Taxonomy" id="2052836"/>
    <lineage>
        <taxon>Bacteria</taxon>
        <taxon>Bacillati</taxon>
        <taxon>Cyanobacteriota</taxon>
        <taxon>Cyanophyceae</taxon>
        <taxon>Nostocales</taxon>
        <taxon>Aphanizomenonaceae</taxon>
        <taxon>Cuspidothrix</taxon>
    </lineage>
</organism>
<evidence type="ECO:0000256" key="1">
    <source>
        <dbReference type="ARBA" id="ARBA00001971"/>
    </source>
</evidence>
<name>A0A2S6CUZ5_9CYAN</name>
<dbReference type="GO" id="GO:0020037">
    <property type="term" value="F:heme binding"/>
    <property type="evidence" value="ECO:0007669"/>
    <property type="project" value="InterPro"/>
</dbReference>
<keyword evidence="3 4" id="KW-0349">Heme</keyword>
<evidence type="ECO:0000256" key="4">
    <source>
        <dbReference type="RuleBase" id="RU000461"/>
    </source>
</evidence>
<dbReference type="Pfam" id="PF00067">
    <property type="entry name" value="p450"/>
    <property type="match status" value="1"/>
</dbReference>
<keyword evidence="4" id="KW-0560">Oxidoreductase</keyword>
<dbReference type="Gene3D" id="1.10.630.10">
    <property type="entry name" value="Cytochrome P450"/>
    <property type="match status" value="1"/>
</dbReference>
<protein>
    <submittedName>
        <fullName evidence="5">Cytochrome P450</fullName>
    </submittedName>
</protein>
<accession>A0A2S6CUZ5</accession>
<sequence length="466" mass="54179">MQTLPRPKVSPKIQVLNWIFRPMSYLRECAKKYGEIFSLKLQSNLPPILFVHSPEAMQQVLSNDHKELAAPGELNSIFEYLLGKNSVISLSGKAHQRQRQLMMPPFHGERMRNYADIIEDITTKTINKQLQNQPFNIRNVSQEITLQVMMEAVFGIYEGERAEKLRHLLCEIVEQNSSPWRVTFLYFPKLKEMVGISAIWKKQMKKQEEANQLIYQEIRERRENFDPHRTDILTLLMSARDEEGQPMTDEELRDELMTLLFAGHETTATAISWAFYWIHKLPEIREKLLAELDSLGEDFDSNTIFKLPYLTAVCNETLRIYPIAMLTFPRQVKTPISLCGYQLEPGTIIMGSIYLTHQREDIYPEPEKFNPERFLERQFSPYEFIPFGGGSRRCIGLAFAQFEMKLILAKVLKTWSMKLVDTHEVKPQRRGLVTGPNSPINFVIENIRQQPSVIAEGRRQEAGGRR</sequence>
<dbReference type="InterPro" id="IPR002401">
    <property type="entry name" value="Cyt_P450_E_grp-I"/>
</dbReference>
<keyword evidence="3 4" id="KW-0408">Iron</keyword>
<dbReference type="EMBL" id="PGEM01000061">
    <property type="protein sequence ID" value="PPJ63588.1"/>
    <property type="molecule type" value="Genomic_DNA"/>
</dbReference>
<dbReference type="InterPro" id="IPR050121">
    <property type="entry name" value="Cytochrome_P450_monoxygenase"/>
</dbReference>
<dbReference type="SUPFAM" id="SSF48264">
    <property type="entry name" value="Cytochrome P450"/>
    <property type="match status" value="1"/>
</dbReference>
<proteinExistence type="inferred from homology"/>
<dbReference type="AlphaFoldDB" id="A0A2S6CUZ5"/>
<dbReference type="OrthoDB" id="446280at2"/>
<evidence type="ECO:0000313" key="5">
    <source>
        <dbReference type="EMBL" id="PPJ63588.1"/>
    </source>
</evidence>
<dbReference type="PRINTS" id="PR00385">
    <property type="entry name" value="P450"/>
</dbReference>
<dbReference type="InterPro" id="IPR036396">
    <property type="entry name" value="Cyt_P450_sf"/>
</dbReference>
<feature type="binding site" description="axial binding residue" evidence="3">
    <location>
        <position position="394"/>
    </location>
    <ligand>
        <name>heme</name>
        <dbReference type="ChEBI" id="CHEBI:30413"/>
    </ligand>
    <ligandPart>
        <name>Fe</name>
        <dbReference type="ChEBI" id="CHEBI:18248"/>
    </ligandPart>
</feature>
<comment type="similarity">
    <text evidence="2 4">Belongs to the cytochrome P450 family.</text>
</comment>
<evidence type="ECO:0000313" key="6">
    <source>
        <dbReference type="Proteomes" id="UP000239589"/>
    </source>
</evidence>
<keyword evidence="6" id="KW-1185">Reference proteome</keyword>
<dbReference type="CDD" id="cd11053">
    <property type="entry name" value="CYP110-like"/>
    <property type="match status" value="1"/>
</dbReference>
<dbReference type="PROSITE" id="PS00086">
    <property type="entry name" value="CYTOCHROME_P450"/>
    <property type="match status" value="1"/>
</dbReference>
<dbReference type="InterPro" id="IPR017972">
    <property type="entry name" value="Cyt_P450_CS"/>
</dbReference>
<dbReference type="PANTHER" id="PTHR24305">
    <property type="entry name" value="CYTOCHROME P450"/>
    <property type="match status" value="1"/>
</dbReference>
<reference evidence="5 6" key="1">
    <citation type="submission" date="2018-02" db="EMBL/GenBank/DDBJ databases">
        <title>Discovery of a pederin family compound in a non-symbiotic bloom-forming cyanobacterium.</title>
        <authorList>
            <person name="Kust A."/>
            <person name="Mares J."/>
            <person name="Jokela J."/>
            <person name="Urajova P."/>
            <person name="Hajek J."/>
            <person name="Saurav K."/>
            <person name="Voracova K."/>
            <person name="Fewer D.P."/>
            <person name="Haapaniemi E."/>
            <person name="Permi P."/>
            <person name="Rehakova K."/>
            <person name="Sivonen K."/>
            <person name="Hrouzek P."/>
        </authorList>
    </citation>
    <scope>NUCLEOTIDE SEQUENCE [LARGE SCALE GENOMIC DNA]</scope>
    <source>
        <strain evidence="5 6">CHARLIE-1</strain>
    </source>
</reference>
<dbReference type="GO" id="GO:0005506">
    <property type="term" value="F:iron ion binding"/>
    <property type="evidence" value="ECO:0007669"/>
    <property type="project" value="InterPro"/>
</dbReference>
<keyword evidence="4" id="KW-0503">Monooxygenase</keyword>
<comment type="caution">
    <text evidence="5">The sequence shown here is derived from an EMBL/GenBank/DDBJ whole genome shotgun (WGS) entry which is preliminary data.</text>
</comment>
<comment type="cofactor">
    <cofactor evidence="1 3">
        <name>heme</name>
        <dbReference type="ChEBI" id="CHEBI:30413"/>
    </cofactor>
</comment>
<dbReference type="InterPro" id="IPR001128">
    <property type="entry name" value="Cyt_P450"/>
</dbReference>
<dbReference type="GO" id="GO:0016705">
    <property type="term" value="F:oxidoreductase activity, acting on paired donors, with incorporation or reduction of molecular oxygen"/>
    <property type="evidence" value="ECO:0007669"/>
    <property type="project" value="InterPro"/>
</dbReference>
<dbReference type="PRINTS" id="PR00463">
    <property type="entry name" value="EP450I"/>
</dbReference>
<evidence type="ECO:0000256" key="2">
    <source>
        <dbReference type="ARBA" id="ARBA00010617"/>
    </source>
</evidence>
<gene>
    <name evidence="5" type="ORF">CUN59_09300</name>
</gene>